<feature type="transmembrane region" description="Helical" evidence="1">
    <location>
        <begin position="102"/>
        <end position="122"/>
    </location>
</feature>
<comment type="caution">
    <text evidence="2">The sequence shown here is derived from an EMBL/GenBank/DDBJ whole genome shotgun (WGS) entry which is preliminary data.</text>
</comment>
<evidence type="ECO:0000313" key="2">
    <source>
        <dbReference type="EMBL" id="MDT2601283.1"/>
    </source>
</evidence>
<organism evidence="2 3">
    <name type="scientific">Enterococcus hulanensis</name>
    <dbReference type="NCBI Taxonomy" id="2559929"/>
    <lineage>
        <taxon>Bacteria</taxon>
        <taxon>Bacillati</taxon>
        <taxon>Bacillota</taxon>
        <taxon>Bacilli</taxon>
        <taxon>Lactobacillales</taxon>
        <taxon>Enterococcaceae</taxon>
        <taxon>Enterococcus</taxon>
    </lineage>
</organism>
<keyword evidence="3" id="KW-1185">Reference proteome</keyword>
<name>A0ABU3F2C3_9ENTE</name>
<proteinExistence type="predicted"/>
<reference evidence="2 3" key="1">
    <citation type="submission" date="2023-03" db="EMBL/GenBank/DDBJ databases">
        <authorList>
            <person name="Shen W."/>
            <person name="Cai J."/>
        </authorList>
    </citation>
    <scope>NUCLEOTIDE SEQUENCE [LARGE SCALE GENOMIC DNA]</scope>
    <source>
        <strain evidence="2 3">D6-4</strain>
    </source>
</reference>
<dbReference type="RefSeq" id="WP_311823164.1">
    <property type="nucleotide sequence ID" value="NZ_JARPYF010000009.1"/>
</dbReference>
<gene>
    <name evidence="2" type="ORF">P7D85_15960</name>
</gene>
<evidence type="ECO:0000256" key="1">
    <source>
        <dbReference type="SAM" id="Phobius"/>
    </source>
</evidence>
<evidence type="ECO:0000313" key="3">
    <source>
        <dbReference type="Proteomes" id="UP001252875"/>
    </source>
</evidence>
<sequence length="290" mass="33040">MEQTEGFKDWLFRYQYVYRLRRTEKSKKRFLAALVTDIAKMREDVRVIEYNQQKKYAARNVYVGNIKQADRVICTFYDTPPESFGSYQLFDRKDQAKKTTRFILASTIVAILLGIIGTLIYMRLSPNSFQLNSIGTFGIVAIYAAYFALLGKVTKGLSNRKTLVRNTSSILAMLKMIAENKQKNIAYAFLDEGSYGNKGLDELQDQVKNHCKIYYLDSVGASAPLHLIGESPNSSKINSNVDYQAADQKVSYLFSARKDQEHAGFYLNPADLKEKQLNMENIATVTSLFQ</sequence>
<dbReference type="EMBL" id="JARPYI010000010">
    <property type="protein sequence ID" value="MDT2601283.1"/>
    <property type="molecule type" value="Genomic_DNA"/>
</dbReference>
<protein>
    <submittedName>
        <fullName evidence="2">Uncharacterized protein</fullName>
    </submittedName>
</protein>
<feature type="transmembrane region" description="Helical" evidence="1">
    <location>
        <begin position="134"/>
        <end position="151"/>
    </location>
</feature>
<keyword evidence="1" id="KW-0812">Transmembrane</keyword>
<keyword evidence="1" id="KW-0472">Membrane</keyword>
<accession>A0ABU3F2C3</accession>
<dbReference type="Proteomes" id="UP001252875">
    <property type="component" value="Unassembled WGS sequence"/>
</dbReference>
<keyword evidence="1" id="KW-1133">Transmembrane helix</keyword>